<dbReference type="InterPro" id="IPR041413">
    <property type="entry name" value="MLTR_LBD"/>
</dbReference>
<dbReference type="Gene3D" id="3.30.450.180">
    <property type="match status" value="1"/>
</dbReference>
<accession>A0A495XY37</accession>
<protein>
    <submittedName>
        <fullName evidence="2">Helix-turn-helix protein</fullName>
    </submittedName>
</protein>
<dbReference type="Proteomes" id="UP000278440">
    <property type="component" value="Unassembled WGS sequence"/>
</dbReference>
<dbReference type="AlphaFoldDB" id="A0A495XY37"/>
<sequence length="303" mass="33125">MGNRDDIREFLVSRRGRLTPAQAGLHTGSGHRRVPGLRREEVAVLAGVSIEWYTRLERGNITGVSEEVLDAVAGALQLDDAERVYLMDLARAARPVRSTRAAATRRRARVTVPPSMHWMIDSITHSAVIVRNGRMDVLATNTLGRALYSPMYDSPVVTGVPAPPNLARFQFLDPGARVMWPDWSGAAQVTAALLRTEAGRHPHDHDLRELIGELTTVSDTFASMWAAHDVRLHTTGAKTFHHPEVGDLELNYQSMDLPTGTRPTALPLNLTVYTAEPGTPREDALRLLGSLAEPSPSASPVTT</sequence>
<dbReference type="GO" id="GO:0003677">
    <property type="term" value="F:DNA binding"/>
    <property type="evidence" value="ECO:0007669"/>
    <property type="project" value="InterPro"/>
</dbReference>
<dbReference type="PANTHER" id="PTHR35010">
    <property type="entry name" value="BLL4672 PROTEIN-RELATED"/>
    <property type="match status" value="1"/>
</dbReference>
<keyword evidence="3" id="KW-1185">Reference proteome</keyword>
<gene>
    <name evidence="2" type="ORF">DFJ68_0054</name>
</gene>
<proteinExistence type="predicted"/>
<dbReference type="InterPro" id="IPR010982">
    <property type="entry name" value="Lambda_DNA-bd_dom_sf"/>
</dbReference>
<dbReference type="Pfam" id="PF13560">
    <property type="entry name" value="HTH_31"/>
    <property type="match status" value="1"/>
</dbReference>
<dbReference type="InterPro" id="IPR001387">
    <property type="entry name" value="Cro/C1-type_HTH"/>
</dbReference>
<evidence type="ECO:0000313" key="2">
    <source>
        <dbReference type="EMBL" id="RKT76658.1"/>
    </source>
</evidence>
<evidence type="ECO:0000313" key="3">
    <source>
        <dbReference type="Proteomes" id="UP000278440"/>
    </source>
</evidence>
<dbReference type="Gene3D" id="1.10.260.40">
    <property type="entry name" value="lambda repressor-like DNA-binding domains"/>
    <property type="match status" value="1"/>
</dbReference>
<reference evidence="2 3" key="1">
    <citation type="submission" date="2018-10" db="EMBL/GenBank/DDBJ databases">
        <title>Sequencing the genomes of 1000 actinobacteria strains.</title>
        <authorList>
            <person name="Klenk H.-P."/>
        </authorList>
    </citation>
    <scope>NUCLEOTIDE SEQUENCE [LARGE SCALE GENOMIC DNA]</scope>
    <source>
        <strain evidence="2 3">DSM 44267</strain>
    </source>
</reference>
<dbReference type="Pfam" id="PF17765">
    <property type="entry name" value="MLTR_LBD"/>
    <property type="match status" value="1"/>
</dbReference>
<organism evidence="2 3">
    <name type="scientific">Terracoccus luteus</name>
    <dbReference type="NCBI Taxonomy" id="53356"/>
    <lineage>
        <taxon>Bacteria</taxon>
        <taxon>Bacillati</taxon>
        <taxon>Actinomycetota</taxon>
        <taxon>Actinomycetes</taxon>
        <taxon>Micrococcales</taxon>
        <taxon>Intrasporangiaceae</taxon>
        <taxon>Terracoccus</taxon>
    </lineage>
</organism>
<dbReference type="RefSeq" id="WP_121030054.1">
    <property type="nucleotide sequence ID" value="NZ_RBXT01000001.1"/>
</dbReference>
<dbReference type="SUPFAM" id="SSF47413">
    <property type="entry name" value="lambda repressor-like DNA-binding domains"/>
    <property type="match status" value="1"/>
</dbReference>
<dbReference type="EMBL" id="RBXT01000001">
    <property type="protein sequence ID" value="RKT76658.1"/>
    <property type="molecule type" value="Genomic_DNA"/>
</dbReference>
<dbReference type="PANTHER" id="PTHR35010:SF2">
    <property type="entry name" value="BLL4672 PROTEIN"/>
    <property type="match status" value="1"/>
</dbReference>
<dbReference type="OrthoDB" id="3518652at2"/>
<evidence type="ECO:0000259" key="1">
    <source>
        <dbReference type="SMART" id="SM00530"/>
    </source>
</evidence>
<name>A0A495XY37_9MICO</name>
<feature type="domain" description="HTH cro/C1-type" evidence="1">
    <location>
        <begin position="6"/>
        <end position="83"/>
    </location>
</feature>
<dbReference type="CDD" id="cd00093">
    <property type="entry name" value="HTH_XRE"/>
    <property type="match status" value="1"/>
</dbReference>
<comment type="caution">
    <text evidence="2">The sequence shown here is derived from an EMBL/GenBank/DDBJ whole genome shotgun (WGS) entry which is preliminary data.</text>
</comment>
<dbReference type="SMART" id="SM00530">
    <property type="entry name" value="HTH_XRE"/>
    <property type="match status" value="1"/>
</dbReference>